<proteinExistence type="predicted"/>
<comment type="caution">
    <text evidence="1">The sequence shown here is derived from an EMBL/GenBank/DDBJ whole genome shotgun (WGS) entry which is preliminary data.</text>
</comment>
<evidence type="ECO:0000313" key="1">
    <source>
        <dbReference type="EMBL" id="MPM56807.1"/>
    </source>
</evidence>
<reference evidence="1" key="1">
    <citation type="submission" date="2019-08" db="EMBL/GenBank/DDBJ databases">
        <authorList>
            <person name="Kucharzyk K."/>
            <person name="Murdoch R.W."/>
            <person name="Higgins S."/>
            <person name="Loffler F."/>
        </authorList>
    </citation>
    <scope>NUCLEOTIDE SEQUENCE</scope>
</reference>
<protein>
    <submittedName>
        <fullName evidence="1">Uncharacterized protein</fullName>
    </submittedName>
</protein>
<dbReference type="EMBL" id="VSSQ01015939">
    <property type="protein sequence ID" value="MPM56807.1"/>
    <property type="molecule type" value="Genomic_DNA"/>
</dbReference>
<sequence length="162" mass="18105">MSCYKQIPVIIATHAVHTKVFKGVKLLFVYRHIVGTYIVPPYLPLDGLIYVQGFPVGAHLYPVGCTNPFLYQNNRIGSGNHPQIPGEIPPVGVTCIDHLGYRRNSQVVGLVHIAAMGINLNHNQCLFFNSKYVMSRVISNIHADCPVKTDSVTNRSLWQCYK</sequence>
<gene>
    <name evidence="1" type="ORF">SDC9_103622</name>
</gene>
<dbReference type="AlphaFoldDB" id="A0A645AUM9"/>
<accession>A0A645AUM9</accession>
<name>A0A645AUM9_9ZZZZ</name>
<organism evidence="1">
    <name type="scientific">bioreactor metagenome</name>
    <dbReference type="NCBI Taxonomy" id="1076179"/>
    <lineage>
        <taxon>unclassified sequences</taxon>
        <taxon>metagenomes</taxon>
        <taxon>ecological metagenomes</taxon>
    </lineage>
</organism>